<dbReference type="InterPro" id="IPR016181">
    <property type="entry name" value="Acyl_CoA_acyltransferase"/>
</dbReference>
<organism evidence="2 3">
    <name type="scientific">Klenkia soli</name>
    <dbReference type="NCBI Taxonomy" id="1052260"/>
    <lineage>
        <taxon>Bacteria</taxon>
        <taxon>Bacillati</taxon>
        <taxon>Actinomycetota</taxon>
        <taxon>Actinomycetes</taxon>
        <taxon>Geodermatophilales</taxon>
        <taxon>Geodermatophilaceae</taxon>
        <taxon>Klenkia</taxon>
    </lineage>
</organism>
<gene>
    <name evidence="2" type="ORF">SAMN05660199_01981</name>
</gene>
<dbReference type="STRING" id="1052260.SAMN05660199_01981"/>
<dbReference type="Proteomes" id="UP000199088">
    <property type="component" value="Unassembled WGS sequence"/>
</dbReference>
<dbReference type="SUPFAM" id="SSF55729">
    <property type="entry name" value="Acyl-CoA N-acyltransferases (Nat)"/>
    <property type="match status" value="1"/>
</dbReference>
<sequence length="178" mass="19053">MDGALGPDDPLPRVRVVHLTGAVLDALAVGDLAAADLGSPVPLSGYAAGPAWRGVWRRRSEQVRRDPAAADWVTGLIWDEDRRVVVGRAGFHGPPDAAGMVEIGYAVEPAHRRRGYARAALEALLRRAQEESAVRTVRATITPDNTASSGLVAQYGFTAVGEQWDDEDGLEIVHERGV</sequence>
<feature type="domain" description="N-acetyltransferase" evidence="1">
    <location>
        <begin position="27"/>
        <end position="178"/>
    </location>
</feature>
<dbReference type="PANTHER" id="PTHR43792:SF13">
    <property type="entry name" value="ACETYLTRANSFERASE"/>
    <property type="match status" value="1"/>
</dbReference>
<protein>
    <submittedName>
        <fullName evidence="2">Protein N-acetyltransferase, RimJ/RimL family</fullName>
    </submittedName>
</protein>
<evidence type="ECO:0000313" key="2">
    <source>
        <dbReference type="EMBL" id="SDO43315.1"/>
    </source>
</evidence>
<dbReference type="Pfam" id="PF13302">
    <property type="entry name" value="Acetyltransf_3"/>
    <property type="match status" value="1"/>
</dbReference>
<dbReference type="PROSITE" id="PS51186">
    <property type="entry name" value="GNAT"/>
    <property type="match status" value="1"/>
</dbReference>
<dbReference type="EMBL" id="FNIR01000005">
    <property type="protein sequence ID" value="SDO43315.1"/>
    <property type="molecule type" value="Genomic_DNA"/>
</dbReference>
<keyword evidence="2" id="KW-0808">Transferase</keyword>
<dbReference type="RefSeq" id="WP_207500461.1">
    <property type="nucleotide sequence ID" value="NZ_FNIR01000005.1"/>
</dbReference>
<evidence type="ECO:0000259" key="1">
    <source>
        <dbReference type="PROSITE" id="PS51186"/>
    </source>
</evidence>
<evidence type="ECO:0000313" key="3">
    <source>
        <dbReference type="Proteomes" id="UP000199088"/>
    </source>
</evidence>
<dbReference type="Gene3D" id="3.40.630.30">
    <property type="match status" value="1"/>
</dbReference>
<keyword evidence="3" id="KW-1185">Reference proteome</keyword>
<dbReference type="InterPro" id="IPR000182">
    <property type="entry name" value="GNAT_dom"/>
</dbReference>
<proteinExistence type="predicted"/>
<name>A0A1H0JHN5_9ACTN</name>
<reference evidence="3" key="1">
    <citation type="submission" date="2016-10" db="EMBL/GenBank/DDBJ databases">
        <authorList>
            <person name="Varghese N."/>
            <person name="Submissions S."/>
        </authorList>
    </citation>
    <scope>NUCLEOTIDE SEQUENCE [LARGE SCALE GENOMIC DNA]</scope>
    <source>
        <strain evidence="3">DSM 45843</strain>
    </source>
</reference>
<dbReference type="PANTHER" id="PTHR43792">
    <property type="entry name" value="GNAT FAMILY, PUTATIVE (AFU_ORTHOLOGUE AFUA_3G00765)-RELATED-RELATED"/>
    <property type="match status" value="1"/>
</dbReference>
<dbReference type="CDD" id="cd04301">
    <property type="entry name" value="NAT_SF"/>
    <property type="match status" value="1"/>
</dbReference>
<accession>A0A1H0JHN5</accession>
<dbReference type="InterPro" id="IPR051531">
    <property type="entry name" value="N-acetyltransferase"/>
</dbReference>
<dbReference type="AlphaFoldDB" id="A0A1H0JHN5"/>
<dbReference type="GO" id="GO:0016747">
    <property type="term" value="F:acyltransferase activity, transferring groups other than amino-acyl groups"/>
    <property type="evidence" value="ECO:0007669"/>
    <property type="project" value="InterPro"/>
</dbReference>